<name>A0A8D8MNC6_CULPI</name>
<dbReference type="EMBL" id="HBUE01318670">
    <property type="protein sequence ID" value="CAG6586896.1"/>
    <property type="molecule type" value="Transcribed_RNA"/>
</dbReference>
<dbReference type="AlphaFoldDB" id="A0A8D8MNC6"/>
<reference evidence="2" key="1">
    <citation type="submission" date="2021-05" db="EMBL/GenBank/DDBJ databases">
        <authorList>
            <person name="Alioto T."/>
            <person name="Alioto T."/>
            <person name="Gomez Garrido J."/>
        </authorList>
    </citation>
    <scope>NUCLEOTIDE SEQUENCE</scope>
</reference>
<accession>A0A8D8MNC6</accession>
<proteinExistence type="predicted"/>
<sequence>MTFQDFLNVEDPELEYVSAGDFATPEPEKREEDMTFQDFLNVEDPELEYVSAGDFATPEPEEPDDDGAFEGSESYPEPEAGLEDSEADDTIYDAEILFDNFKGELKLKNSTTKKHTYRIRDFNGKVHLIKKSKIVWMLTNGRSRQVATRGRRYQEKVGK</sequence>
<protein>
    <submittedName>
        <fullName evidence="2">(northern house mosquito) hypothetical protein</fullName>
    </submittedName>
</protein>
<feature type="compositionally biased region" description="Acidic residues" evidence="1">
    <location>
        <begin position="59"/>
        <end position="68"/>
    </location>
</feature>
<evidence type="ECO:0000313" key="2">
    <source>
        <dbReference type="EMBL" id="CAG6534937.1"/>
    </source>
</evidence>
<feature type="region of interest" description="Disordered" evidence="1">
    <location>
        <begin position="52"/>
        <end position="88"/>
    </location>
</feature>
<dbReference type="EMBL" id="HBUE01212207">
    <property type="protein sequence ID" value="CAG6534937.1"/>
    <property type="molecule type" value="Transcribed_RNA"/>
</dbReference>
<evidence type="ECO:0000256" key="1">
    <source>
        <dbReference type="SAM" id="MobiDB-lite"/>
    </source>
</evidence>
<organism evidence="2">
    <name type="scientific">Culex pipiens</name>
    <name type="common">House mosquito</name>
    <dbReference type="NCBI Taxonomy" id="7175"/>
    <lineage>
        <taxon>Eukaryota</taxon>
        <taxon>Metazoa</taxon>
        <taxon>Ecdysozoa</taxon>
        <taxon>Arthropoda</taxon>
        <taxon>Hexapoda</taxon>
        <taxon>Insecta</taxon>
        <taxon>Pterygota</taxon>
        <taxon>Neoptera</taxon>
        <taxon>Endopterygota</taxon>
        <taxon>Diptera</taxon>
        <taxon>Nematocera</taxon>
        <taxon>Culicoidea</taxon>
        <taxon>Culicidae</taxon>
        <taxon>Culicinae</taxon>
        <taxon>Culicini</taxon>
        <taxon>Culex</taxon>
        <taxon>Culex</taxon>
    </lineage>
</organism>